<evidence type="ECO:0008006" key="4">
    <source>
        <dbReference type="Google" id="ProtNLM"/>
    </source>
</evidence>
<protein>
    <recommendedName>
        <fullName evidence="4">SH3 domain-containing protein</fullName>
    </recommendedName>
</protein>
<evidence type="ECO:0000256" key="1">
    <source>
        <dbReference type="SAM" id="SignalP"/>
    </source>
</evidence>
<accession>A0ABT3FXE1</accession>
<proteinExistence type="predicted"/>
<reference evidence="2" key="1">
    <citation type="submission" date="2022-10" db="EMBL/GenBank/DDBJ databases">
        <title>Luteolibacter sp. GHJ8, whole genome shotgun sequencing project.</title>
        <authorList>
            <person name="Zhao G."/>
            <person name="Shen L."/>
        </authorList>
    </citation>
    <scope>NUCLEOTIDE SEQUENCE</scope>
    <source>
        <strain evidence="2">GHJ8</strain>
    </source>
</reference>
<sequence length="106" mass="11565">MKTFLILTAATLATISYVQLGAQNAKPPATGTTLAYPYNAECIITLDPRAERPDLSATQAAPAGFQPDGTLRGQLIYMSDEWCVLKDGSFENWVPRDKVLTMRASK</sequence>
<feature type="chain" id="PRO_5045564030" description="SH3 domain-containing protein" evidence="1">
    <location>
        <begin position="21"/>
        <end position="106"/>
    </location>
</feature>
<comment type="caution">
    <text evidence="2">The sequence shown here is derived from an EMBL/GenBank/DDBJ whole genome shotgun (WGS) entry which is preliminary data.</text>
</comment>
<organism evidence="2 3">
    <name type="scientific">Luteolibacter rhizosphaerae</name>
    <dbReference type="NCBI Taxonomy" id="2989719"/>
    <lineage>
        <taxon>Bacteria</taxon>
        <taxon>Pseudomonadati</taxon>
        <taxon>Verrucomicrobiota</taxon>
        <taxon>Verrucomicrobiia</taxon>
        <taxon>Verrucomicrobiales</taxon>
        <taxon>Verrucomicrobiaceae</taxon>
        <taxon>Luteolibacter</taxon>
    </lineage>
</organism>
<gene>
    <name evidence="2" type="ORF">OJ996_00380</name>
</gene>
<feature type="signal peptide" evidence="1">
    <location>
        <begin position="1"/>
        <end position="20"/>
    </location>
</feature>
<evidence type="ECO:0000313" key="3">
    <source>
        <dbReference type="Proteomes" id="UP001165653"/>
    </source>
</evidence>
<name>A0ABT3FXE1_9BACT</name>
<dbReference type="Proteomes" id="UP001165653">
    <property type="component" value="Unassembled WGS sequence"/>
</dbReference>
<keyword evidence="3" id="KW-1185">Reference proteome</keyword>
<dbReference type="EMBL" id="JAPDDR010000001">
    <property type="protein sequence ID" value="MCW1912009.1"/>
    <property type="molecule type" value="Genomic_DNA"/>
</dbReference>
<keyword evidence="1" id="KW-0732">Signal</keyword>
<dbReference type="RefSeq" id="WP_264510004.1">
    <property type="nucleotide sequence ID" value="NZ_JAPDDR010000001.1"/>
</dbReference>
<evidence type="ECO:0000313" key="2">
    <source>
        <dbReference type="EMBL" id="MCW1912009.1"/>
    </source>
</evidence>